<sequence>MDDYLAGPRGLSDAIDTSIPASPGSSIAGSSRGTSEPAALSQISLDIAAISSSMLTRRDKSEMVAKLRAVIREEIAAVRADLTALEHRVDALDAERLQNSHRQQAAELATTRQGNLLLDLCRQVEDLDNRGRRNNIRIRGYRRLKGSCHTNCSPACSRTCWGRRHQMTSALRGRIELCGRPGVMGCRGT</sequence>
<organism evidence="1 2">
    <name type="scientific">Pelobates cultripes</name>
    <name type="common">Western spadefoot toad</name>
    <dbReference type="NCBI Taxonomy" id="61616"/>
    <lineage>
        <taxon>Eukaryota</taxon>
        <taxon>Metazoa</taxon>
        <taxon>Chordata</taxon>
        <taxon>Craniata</taxon>
        <taxon>Vertebrata</taxon>
        <taxon>Euteleostomi</taxon>
        <taxon>Amphibia</taxon>
        <taxon>Batrachia</taxon>
        <taxon>Anura</taxon>
        <taxon>Pelobatoidea</taxon>
        <taxon>Pelobatidae</taxon>
        <taxon>Pelobates</taxon>
    </lineage>
</organism>
<accession>A0AAD1SXK5</accession>
<gene>
    <name evidence="1" type="ORF">PECUL_23A013654</name>
</gene>
<protein>
    <submittedName>
        <fullName evidence="1">Uncharacterized protein</fullName>
    </submittedName>
</protein>
<dbReference type="Proteomes" id="UP001295444">
    <property type="component" value="Chromosome 09"/>
</dbReference>
<name>A0AAD1SXK5_PELCU</name>
<reference evidence="1" key="1">
    <citation type="submission" date="2022-03" db="EMBL/GenBank/DDBJ databases">
        <authorList>
            <person name="Alioto T."/>
            <person name="Alioto T."/>
            <person name="Gomez Garrido J."/>
        </authorList>
    </citation>
    <scope>NUCLEOTIDE SEQUENCE</scope>
</reference>
<dbReference type="EMBL" id="OW240920">
    <property type="protein sequence ID" value="CAH2314360.1"/>
    <property type="molecule type" value="Genomic_DNA"/>
</dbReference>
<proteinExistence type="predicted"/>
<evidence type="ECO:0000313" key="1">
    <source>
        <dbReference type="EMBL" id="CAH2314360.1"/>
    </source>
</evidence>
<dbReference type="AlphaFoldDB" id="A0AAD1SXK5"/>
<keyword evidence="2" id="KW-1185">Reference proteome</keyword>
<evidence type="ECO:0000313" key="2">
    <source>
        <dbReference type="Proteomes" id="UP001295444"/>
    </source>
</evidence>